<dbReference type="Proteomes" id="UP001234178">
    <property type="component" value="Unassembled WGS sequence"/>
</dbReference>
<name>A0ABQ9ZBW9_9CRUS</name>
<evidence type="ECO:0000313" key="2">
    <source>
        <dbReference type="Proteomes" id="UP001234178"/>
    </source>
</evidence>
<sequence>MHSFRVKIPNHLALESINPFAANLPFSDFWKVDDVCYFLNQAYGYRVEHALTRVLNRSSRKRKSLQANFHK</sequence>
<comment type="caution">
    <text evidence="1">The sequence shown here is derived from an EMBL/GenBank/DDBJ whole genome shotgun (WGS) entry which is preliminary data.</text>
</comment>
<proteinExistence type="predicted"/>
<organism evidence="1 2">
    <name type="scientific">Daphnia magna</name>
    <dbReference type="NCBI Taxonomy" id="35525"/>
    <lineage>
        <taxon>Eukaryota</taxon>
        <taxon>Metazoa</taxon>
        <taxon>Ecdysozoa</taxon>
        <taxon>Arthropoda</taxon>
        <taxon>Crustacea</taxon>
        <taxon>Branchiopoda</taxon>
        <taxon>Diplostraca</taxon>
        <taxon>Cladocera</taxon>
        <taxon>Anomopoda</taxon>
        <taxon>Daphniidae</taxon>
        <taxon>Daphnia</taxon>
    </lineage>
</organism>
<gene>
    <name evidence="1" type="ORF">OUZ56_019551</name>
</gene>
<protein>
    <submittedName>
        <fullName evidence="1">Uncharacterized protein</fullName>
    </submittedName>
</protein>
<keyword evidence="2" id="KW-1185">Reference proteome</keyword>
<accession>A0ABQ9ZBW9</accession>
<reference evidence="1 2" key="1">
    <citation type="journal article" date="2023" name="Nucleic Acids Res.">
        <title>The hologenome of Daphnia magna reveals possible DNA methylation and microbiome-mediated evolution of the host genome.</title>
        <authorList>
            <person name="Chaturvedi A."/>
            <person name="Li X."/>
            <person name="Dhandapani V."/>
            <person name="Marshall H."/>
            <person name="Kissane S."/>
            <person name="Cuenca-Cambronero M."/>
            <person name="Asole G."/>
            <person name="Calvet F."/>
            <person name="Ruiz-Romero M."/>
            <person name="Marangio P."/>
            <person name="Guigo R."/>
            <person name="Rago D."/>
            <person name="Mirbahai L."/>
            <person name="Eastwood N."/>
            <person name="Colbourne J.K."/>
            <person name="Zhou J."/>
            <person name="Mallon E."/>
            <person name="Orsini L."/>
        </authorList>
    </citation>
    <scope>NUCLEOTIDE SEQUENCE [LARGE SCALE GENOMIC DNA]</scope>
    <source>
        <strain evidence="1">LRV0_1</strain>
    </source>
</reference>
<dbReference type="EMBL" id="JAOYFB010000003">
    <property type="protein sequence ID" value="KAK4010407.1"/>
    <property type="molecule type" value="Genomic_DNA"/>
</dbReference>
<evidence type="ECO:0000313" key="1">
    <source>
        <dbReference type="EMBL" id="KAK4010407.1"/>
    </source>
</evidence>